<evidence type="ECO:0000256" key="1">
    <source>
        <dbReference type="ARBA" id="ARBA00022598"/>
    </source>
</evidence>
<dbReference type="InterPro" id="IPR052032">
    <property type="entry name" value="ATP-dep_AA_Ligase"/>
</dbReference>
<dbReference type="PANTHER" id="PTHR43585:SF2">
    <property type="entry name" value="ATP-GRASP ENZYME FSQD"/>
    <property type="match status" value="1"/>
</dbReference>
<keyword evidence="2 4" id="KW-0547">Nucleotide-binding</keyword>
<dbReference type="PROSITE" id="PS50975">
    <property type="entry name" value="ATP_GRASP"/>
    <property type="match status" value="1"/>
</dbReference>
<gene>
    <name evidence="6" type="ORF">YA0853_26625</name>
</gene>
<dbReference type="Pfam" id="PF13535">
    <property type="entry name" value="ATP-grasp_4"/>
    <property type="match status" value="1"/>
</dbReference>
<comment type="caution">
    <text evidence="6">The sequence shown here is derived from an EMBL/GenBank/DDBJ whole genome shotgun (WGS) entry which is preliminary data.</text>
</comment>
<dbReference type="AlphaFoldDB" id="A0A8I1JEU8"/>
<evidence type="ECO:0000256" key="4">
    <source>
        <dbReference type="PROSITE-ProRule" id="PRU00409"/>
    </source>
</evidence>
<dbReference type="Gene3D" id="3.30.470.20">
    <property type="entry name" value="ATP-grasp fold, B domain"/>
    <property type="match status" value="1"/>
</dbReference>
<dbReference type="RefSeq" id="WP_198712563.1">
    <property type="nucleotide sequence ID" value="NZ_JAEILH010000047.1"/>
</dbReference>
<dbReference type="InterPro" id="IPR011761">
    <property type="entry name" value="ATP-grasp"/>
</dbReference>
<dbReference type="GO" id="GO:0046872">
    <property type="term" value="F:metal ion binding"/>
    <property type="evidence" value="ECO:0007669"/>
    <property type="project" value="InterPro"/>
</dbReference>
<keyword evidence="3 4" id="KW-0067">ATP-binding</keyword>
<proteinExistence type="predicted"/>
<evidence type="ECO:0000259" key="5">
    <source>
        <dbReference type="PROSITE" id="PS50975"/>
    </source>
</evidence>
<dbReference type="GO" id="GO:0005524">
    <property type="term" value="F:ATP binding"/>
    <property type="evidence" value="ECO:0007669"/>
    <property type="project" value="UniProtKB-UniRule"/>
</dbReference>
<dbReference type="SUPFAM" id="SSF56059">
    <property type="entry name" value="Glutathione synthetase ATP-binding domain-like"/>
    <property type="match status" value="1"/>
</dbReference>
<dbReference type="GO" id="GO:0016874">
    <property type="term" value="F:ligase activity"/>
    <property type="evidence" value="ECO:0007669"/>
    <property type="project" value="UniProtKB-KW"/>
</dbReference>
<organism evidence="6 7">
    <name type="scientific">Pseudomonas rhodesiae</name>
    <dbReference type="NCBI Taxonomy" id="76760"/>
    <lineage>
        <taxon>Bacteria</taxon>
        <taxon>Pseudomonadati</taxon>
        <taxon>Pseudomonadota</taxon>
        <taxon>Gammaproteobacteria</taxon>
        <taxon>Pseudomonadales</taxon>
        <taxon>Pseudomonadaceae</taxon>
        <taxon>Pseudomonas</taxon>
    </lineage>
</organism>
<sequence length="437" mass="48321">MPSCLIVNPVSNANILVRYLKRKGVDCYAIIELEKVAQIPKLSSKKKGEFQADLYKEIFTCEEQLPPIDSGLFDAVLPGSENGVFLAEKLAARYSFVGNNPETSLLRRHKDEMQHSLANSGLAFIPTTVVKSKIDAISALEQWHHYPCIFKPQSSAGGEGVQRCNNFNELKYAIDNASWGKFSATWTTNDNFLIQPMIPGSEYVVDLVAYAGAYFISAVCRYVRGDELNIEHCDFVKKFTFMLPLDSPVSVVLANYAKRAAEALDITYGAVHMELVMGEDGPVMIEAGARIHGTITPKLFMDSYTPSLLDQLYDVYFGDPRELKDSVLVAPAVVSDVICISGGVCSSSEAQISEELSGLKSFKGYSCLIDLGDEYVVTHDLFTSPMNACFCDVDTNQLWADVCAFDRVAERLLDGVAFSAENWLSIRSIYEAYLKPT</sequence>
<evidence type="ECO:0000256" key="3">
    <source>
        <dbReference type="ARBA" id="ARBA00022840"/>
    </source>
</evidence>
<feature type="domain" description="ATP-grasp" evidence="5">
    <location>
        <begin position="114"/>
        <end position="317"/>
    </location>
</feature>
<name>A0A8I1JEU8_9PSED</name>
<keyword evidence="1" id="KW-0436">Ligase</keyword>
<protein>
    <submittedName>
        <fullName evidence="6">ATP-grasp domain-containing protein</fullName>
    </submittedName>
</protein>
<dbReference type="Proteomes" id="UP000645865">
    <property type="component" value="Unassembled WGS sequence"/>
</dbReference>
<dbReference type="EMBL" id="JAEILH010000047">
    <property type="protein sequence ID" value="MBI6627198.1"/>
    <property type="molecule type" value="Genomic_DNA"/>
</dbReference>
<evidence type="ECO:0000256" key="2">
    <source>
        <dbReference type="ARBA" id="ARBA00022741"/>
    </source>
</evidence>
<evidence type="ECO:0000313" key="6">
    <source>
        <dbReference type="EMBL" id="MBI6627198.1"/>
    </source>
</evidence>
<reference evidence="6" key="1">
    <citation type="submission" date="2020-12" db="EMBL/GenBank/DDBJ databases">
        <title>Comparative genomic insights into the epidemiology and virulence of plant pathogenic Pseudomonads from Turkey.</title>
        <authorList>
            <person name="Dillon M."/>
            <person name="Ruiz-Bedoya T."/>
            <person name="Bendalovic-Torma C."/>
            <person name="Guttman K.M."/>
            <person name="Kwak H."/>
            <person name="Middleton M.A."/>
            <person name="Wang P.W."/>
            <person name="Horuz S."/>
            <person name="Aysan Y."/>
            <person name="Guttman D.S."/>
        </authorList>
    </citation>
    <scope>NUCLEOTIDE SEQUENCE</scope>
    <source>
        <strain evidence="6">S5_IA_3a</strain>
    </source>
</reference>
<accession>A0A8I1JEU8</accession>
<dbReference type="PANTHER" id="PTHR43585">
    <property type="entry name" value="FUMIPYRROLE BIOSYNTHESIS PROTEIN C"/>
    <property type="match status" value="1"/>
</dbReference>
<evidence type="ECO:0000313" key="7">
    <source>
        <dbReference type="Proteomes" id="UP000645865"/>
    </source>
</evidence>